<keyword evidence="2" id="KW-0808">Transferase</keyword>
<dbReference type="GO" id="GO:0032259">
    <property type="term" value="P:methylation"/>
    <property type="evidence" value="ECO:0007669"/>
    <property type="project" value="UniProtKB-KW"/>
</dbReference>
<accession>A0A4U1GI61</accession>
<evidence type="ECO:0000259" key="1">
    <source>
        <dbReference type="Pfam" id="PF13649"/>
    </source>
</evidence>
<proteinExistence type="predicted"/>
<dbReference type="SUPFAM" id="SSF53335">
    <property type="entry name" value="S-adenosyl-L-methionine-dependent methyltransferases"/>
    <property type="match status" value="1"/>
</dbReference>
<organism evidence="2 3">
    <name type="scientific">Pedobacter hiemivivus</name>
    <dbReference type="NCBI Taxonomy" id="2530454"/>
    <lineage>
        <taxon>Bacteria</taxon>
        <taxon>Pseudomonadati</taxon>
        <taxon>Bacteroidota</taxon>
        <taxon>Sphingobacteriia</taxon>
        <taxon>Sphingobacteriales</taxon>
        <taxon>Sphingobacteriaceae</taxon>
        <taxon>Pedobacter</taxon>
    </lineage>
</organism>
<reference evidence="2 3" key="1">
    <citation type="submission" date="2019-04" db="EMBL/GenBank/DDBJ databases">
        <title>Pedobacter sp. RP-1-16 sp. nov., isolated from Arctic soil.</title>
        <authorList>
            <person name="Dahal R.H."/>
            <person name="Kim D.-U."/>
        </authorList>
    </citation>
    <scope>NUCLEOTIDE SEQUENCE [LARGE SCALE GENOMIC DNA]</scope>
    <source>
        <strain evidence="2 3">RP-1-16</strain>
    </source>
</reference>
<comment type="caution">
    <text evidence="2">The sequence shown here is derived from an EMBL/GenBank/DDBJ whole genome shotgun (WGS) entry which is preliminary data.</text>
</comment>
<dbReference type="PANTHER" id="PTHR12843">
    <property type="entry name" value="PROTEIN-LYSINE N-METHYLTRANSFERASE METTL10"/>
    <property type="match status" value="1"/>
</dbReference>
<dbReference type="PANTHER" id="PTHR12843:SF5">
    <property type="entry name" value="EEF1A LYSINE METHYLTRANSFERASE 2"/>
    <property type="match status" value="1"/>
</dbReference>
<sequence>MSERKAHWEYVYASKQPEEVSWTQDIPQTSLDFINSFNLPKSASIIDIGGGDSKLVDCLLDLGYDNITVLDISAKALEKAKGRLGVRAEKIKWIVSDITDFNSSEKYDVWHDRATFHFLVNAEQIGKYLDSARKSVKGYLVIGTFSANGPKKCSGLEIRQYSEEQLDFQLSDGFQKLHCIVEDHVTPFDTIQNFLFCSFKKV</sequence>
<dbReference type="Pfam" id="PF13649">
    <property type="entry name" value="Methyltransf_25"/>
    <property type="match status" value="1"/>
</dbReference>
<dbReference type="GO" id="GO:0008168">
    <property type="term" value="F:methyltransferase activity"/>
    <property type="evidence" value="ECO:0007669"/>
    <property type="project" value="UniProtKB-KW"/>
</dbReference>
<evidence type="ECO:0000313" key="3">
    <source>
        <dbReference type="Proteomes" id="UP000309594"/>
    </source>
</evidence>
<feature type="domain" description="Methyltransferase" evidence="1">
    <location>
        <begin position="45"/>
        <end position="137"/>
    </location>
</feature>
<dbReference type="AlphaFoldDB" id="A0A4U1GI61"/>
<gene>
    <name evidence="2" type="ORF">FBD94_04125</name>
</gene>
<dbReference type="Proteomes" id="UP000309594">
    <property type="component" value="Unassembled WGS sequence"/>
</dbReference>
<dbReference type="Gene3D" id="3.40.50.150">
    <property type="entry name" value="Vaccinia Virus protein VP39"/>
    <property type="match status" value="1"/>
</dbReference>
<dbReference type="InterPro" id="IPR041698">
    <property type="entry name" value="Methyltransf_25"/>
</dbReference>
<name>A0A4U1GI61_9SPHI</name>
<evidence type="ECO:0000313" key="2">
    <source>
        <dbReference type="EMBL" id="TKC63554.1"/>
    </source>
</evidence>
<protein>
    <submittedName>
        <fullName evidence="2">Class I SAM-dependent methyltransferase</fullName>
    </submittedName>
</protein>
<dbReference type="EMBL" id="SWDX01000002">
    <property type="protein sequence ID" value="TKC63554.1"/>
    <property type="molecule type" value="Genomic_DNA"/>
</dbReference>
<keyword evidence="2" id="KW-0489">Methyltransferase</keyword>
<dbReference type="RefSeq" id="WP_136879225.1">
    <property type="nucleotide sequence ID" value="NZ_SWDX01000002.1"/>
</dbReference>
<dbReference type="InterPro" id="IPR029063">
    <property type="entry name" value="SAM-dependent_MTases_sf"/>
</dbReference>